<keyword evidence="2" id="KW-0413">Isomerase</keyword>
<dbReference type="SUPFAM" id="SSF53697">
    <property type="entry name" value="SIS domain"/>
    <property type="match status" value="1"/>
</dbReference>
<name>A0A7C1CU71_9BACT</name>
<dbReference type="GO" id="GO:0097367">
    <property type="term" value="F:carbohydrate derivative binding"/>
    <property type="evidence" value="ECO:0007669"/>
    <property type="project" value="InterPro"/>
</dbReference>
<accession>A0A7C1CU71</accession>
<dbReference type="EMBL" id="DSBT01000226">
    <property type="protein sequence ID" value="HDP78092.1"/>
    <property type="molecule type" value="Genomic_DNA"/>
</dbReference>
<evidence type="ECO:0000313" key="2">
    <source>
        <dbReference type="EMBL" id="HDP78092.1"/>
    </source>
</evidence>
<protein>
    <submittedName>
        <fullName evidence="2">Sugar isomerase domain-containing protein</fullName>
    </submittedName>
</protein>
<dbReference type="InterPro" id="IPR001347">
    <property type="entry name" value="SIS_dom"/>
</dbReference>
<dbReference type="Proteomes" id="UP000886198">
    <property type="component" value="Unassembled WGS sequence"/>
</dbReference>
<reference evidence="2" key="1">
    <citation type="journal article" date="2020" name="mSystems">
        <title>Genome- and Community-Level Interaction Insights into Carbon Utilization and Element Cycling Functions of Hydrothermarchaeota in Hydrothermal Sediment.</title>
        <authorList>
            <person name="Zhou Z."/>
            <person name="Liu Y."/>
            <person name="Xu W."/>
            <person name="Pan J."/>
            <person name="Luo Z.H."/>
            <person name="Li M."/>
        </authorList>
    </citation>
    <scope>NUCLEOTIDE SEQUENCE [LARGE SCALE GENOMIC DNA]</scope>
    <source>
        <strain evidence="2">SpSt-1179</strain>
    </source>
</reference>
<comment type="caution">
    <text evidence="2">The sequence shown here is derived from an EMBL/GenBank/DDBJ whole genome shotgun (WGS) entry which is preliminary data.</text>
</comment>
<proteinExistence type="predicted"/>
<dbReference type="AlphaFoldDB" id="A0A7C1CU71"/>
<feature type="domain" description="SIS" evidence="1">
    <location>
        <begin position="33"/>
        <end position="225"/>
    </location>
</feature>
<dbReference type="Pfam" id="PF13580">
    <property type="entry name" value="SIS_2"/>
    <property type="match status" value="1"/>
</dbReference>
<dbReference type="NCBIfam" id="NF002805">
    <property type="entry name" value="PRK02947.1"/>
    <property type="match status" value="1"/>
</dbReference>
<dbReference type="InterPro" id="IPR046348">
    <property type="entry name" value="SIS_dom_sf"/>
</dbReference>
<gene>
    <name evidence="2" type="ORF">ENN47_07910</name>
</gene>
<evidence type="ECO:0000259" key="1">
    <source>
        <dbReference type="PROSITE" id="PS51464"/>
    </source>
</evidence>
<dbReference type="GO" id="GO:1901135">
    <property type="term" value="P:carbohydrate derivative metabolic process"/>
    <property type="evidence" value="ECO:0007669"/>
    <property type="project" value="InterPro"/>
</dbReference>
<dbReference type="Gene3D" id="3.40.50.10490">
    <property type="entry name" value="Glucose-6-phosphate isomerase like protein, domain 1"/>
    <property type="match status" value="1"/>
</dbReference>
<sequence length="256" mass="27534">MMAISAYLSAVRKLVDSIESEQGKAIGETAEMMAHSILEGGFVHFFGSGHSVIPVMDAFPRYGSFLGLNALMEPRLMWGSITGPSSAPGLLLIERKEDFVVDGFLRYQPVKKDDVMVIYSHGGLNAAPVEAALFGKSKGANVVAVTSESNQQLAKATHSSGRKLIDIADILIDNCVPPEDAVVELKGIRAKVGAISTVAAVVITMCMISETAEILNERGYDLKIFVSPNVEGYGVGHNLEIFDEHNKRISAHSLDE</sequence>
<organism evidence="2">
    <name type="scientific">Mesotoga infera</name>
    <dbReference type="NCBI Taxonomy" id="1236046"/>
    <lineage>
        <taxon>Bacteria</taxon>
        <taxon>Thermotogati</taxon>
        <taxon>Thermotogota</taxon>
        <taxon>Thermotogae</taxon>
        <taxon>Kosmotogales</taxon>
        <taxon>Kosmotogaceae</taxon>
        <taxon>Mesotoga</taxon>
    </lineage>
</organism>
<dbReference type="GO" id="GO:0016853">
    <property type="term" value="F:isomerase activity"/>
    <property type="evidence" value="ECO:0007669"/>
    <property type="project" value="UniProtKB-KW"/>
</dbReference>
<dbReference type="PROSITE" id="PS51464">
    <property type="entry name" value="SIS"/>
    <property type="match status" value="1"/>
</dbReference>